<dbReference type="Proteomes" id="UP000009138">
    <property type="component" value="Unassembled WGS sequence"/>
</dbReference>
<dbReference type="OrthoDB" id="10280632at2759"/>
<accession>I1CQL3</accession>
<gene>
    <name evidence="1" type="ORF">RO3G_15454</name>
</gene>
<dbReference type="AlphaFoldDB" id="I1CQL3"/>
<evidence type="ECO:0000313" key="1">
    <source>
        <dbReference type="EMBL" id="EIE90743.1"/>
    </source>
</evidence>
<dbReference type="EMBL" id="CH476747">
    <property type="protein sequence ID" value="EIE90743.1"/>
    <property type="molecule type" value="Genomic_DNA"/>
</dbReference>
<reference evidence="1 2" key="1">
    <citation type="journal article" date="2009" name="PLoS Genet.">
        <title>Genomic analysis of the basal lineage fungus Rhizopus oryzae reveals a whole-genome duplication.</title>
        <authorList>
            <person name="Ma L.-J."/>
            <person name="Ibrahim A.S."/>
            <person name="Skory C."/>
            <person name="Grabherr M.G."/>
            <person name="Burger G."/>
            <person name="Butler M."/>
            <person name="Elias M."/>
            <person name="Idnurm A."/>
            <person name="Lang B.F."/>
            <person name="Sone T."/>
            <person name="Abe A."/>
            <person name="Calvo S.E."/>
            <person name="Corrochano L.M."/>
            <person name="Engels R."/>
            <person name="Fu J."/>
            <person name="Hansberg W."/>
            <person name="Kim J.-M."/>
            <person name="Kodira C.D."/>
            <person name="Koehrsen M.J."/>
            <person name="Liu B."/>
            <person name="Miranda-Saavedra D."/>
            <person name="O'Leary S."/>
            <person name="Ortiz-Castellanos L."/>
            <person name="Poulter R."/>
            <person name="Rodriguez-Romero J."/>
            <person name="Ruiz-Herrera J."/>
            <person name="Shen Y.-Q."/>
            <person name="Zeng Q."/>
            <person name="Galagan J."/>
            <person name="Birren B.W."/>
            <person name="Cuomo C.A."/>
            <person name="Wickes B.L."/>
        </authorList>
    </citation>
    <scope>NUCLEOTIDE SEQUENCE [LARGE SCALE GENOMIC DNA]</scope>
    <source>
        <strain evidence="2">RA 99-880 / ATCC MYA-4621 / FGSC 9543 / NRRL 43880</strain>
    </source>
</reference>
<dbReference type="VEuPathDB" id="FungiDB:RO3G_15454"/>
<evidence type="ECO:0000313" key="2">
    <source>
        <dbReference type="Proteomes" id="UP000009138"/>
    </source>
</evidence>
<dbReference type="InParanoid" id="I1CQL3"/>
<dbReference type="RefSeq" id="XP_067526139.1">
    <property type="nucleotide sequence ID" value="XM_067670038.1"/>
</dbReference>
<sequence>MIIQTLLSFCVEILSPFASFFESVIFCWIVSAALSVAVQTPASFALVPAAVEAAQKPIPVAESTPDDWLSME</sequence>
<proteinExistence type="predicted"/>
<keyword evidence="2" id="KW-1185">Reference proteome</keyword>
<organism evidence="1 2">
    <name type="scientific">Rhizopus delemar (strain RA 99-880 / ATCC MYA-4621 / FGSC 9543 / NRRL 43880)</name>
    <name type="common">Mucormycosis agent</name>
    <name type="synonym">Rhizopus arrhizus var. delemar</name>
    <dbReference type="NCBI Taxonomy" id="246409"/>
    <lineage>
        <taxon>Eukaryota</taxon>
        <taxon>Fungi</taxon>
        <taxon>Fungi incertae sedis</taxon>
        <taxon>Mucoromycota</taxon>
        <taxon>Mucoromycotina</taxon>
        <taxon>Mucoromycetes</taxon>
        <taxon>Mucorales</taxon>
        <taxon>Mucorineae</taxon>
        <taxon>Rhizopodaceae</taxon>
        <taxon>Rhizopus</taxon>
    </lineage>
</organism>
<protein>
    <submittedName>
        <fullName evidence="1">Uncharacterized protein</fullName>
    </submittedName>
</protein>
<dbReference type="GeneID" id="93622419"/>
<name>I1CQL3_RHIO9</name>